<dbReference type="SUPFAM" id="SSF52317">
    <property type="entry name" value="Class I glutamine amidotransferase-like"/>
    <property type="match status" value="1"/>
</dbReference>
<evidence type="ECO:0000313" key="2">
    <source>
        <dbReference type="EMBL" id="WGT46147.1"/>
    </source>
</evidence>
<feature type="domain" description="Glutamine amidotransferase" evidence="1">
    <location>
        <begin position="48"/>
        <end position="189"/>
    </location>
</feature>
<gene>
    <name evidence="2" type="ORF">QH948_08200</name>
</gene>
<dbReference type="InterPro" id="IPR017926">
    <property type="entry name" value="GATASE"/>
</dbReference>
<name>A0ABY8PUM7_9ACTN</name>
<dbReference type="PANTHER" id="PTHR42695:SF5">
    <property type="entry name" value="GLUTAMINE AMIDOTRANSFERASE YLR126C-RELATED"/>
    <property type="match status" value="1"/>
</dbReference>
<evidence type="ECO:0000259" key="1">
    <source>
        <dbReference type="Pfam" id="PF00117"/>
    </source>
</evidence>
<dbReference type="PROSITE" id="PS51273">
    <property type="entry name" value="GATASE_TYPE_1"/>
    <property type="match status" value="1"/>
</dbReference>
<evidence type="ECO:0000313" key="3">
    <source>
        <dbReference type="Proteomes" id="UP001244136"/>
    </source>
</evidence>
<keyword evidence="2" id="KW-0315">Glutamine amidotransferase</keyword>
<proteinExistence type="predicted"/>
<protein>
    <submittedName>
        <fullName evidence="2">Glutamine amidotransferase</fullName>
    </submittedName>
</protein>
<dbReference type="NCBIfam" id="NF005743">
    <property type="entry name" value="PRK07567.1"/>
    <property type="match status" value="1"/>
</dbReference>
<dbReference type="Gene3D" id="3.40.50.880">
    <property type="match status" value="1"/>
</dbReference>
<dbReference type="RefSeq" id="WP_281143963.1">
    <property type="nucleotide sequence ID" value="NZ_CP123967.1"/>
</dbReference>
<dbReference type="CDD" id="cd01741">
    <property type="entry name" value="GATase1_1"/>
    <property type="match status" value="1"/>
</dbReference>
<dbReference type="Proteomes" id="UP001244136">
    <property type="component" value="Chromosome"/>
</dbReference>
<dbReference type="Pfam" id="PF00117">
    <property type="entry name" value="GATase"/>
    <property type="match status" value="1"/>
</dbReference>
<sequence length="242" mass="26276">MKPFLLLSTRPEDEAVVGEREAILRFSRLAEEDLVQYRVEREPLPPIDLEDYSGILLGGGPFNSSDRAKSDLQLRVEADLARVVADVVARDFPFLGLCYGIGALTANLGGQVDRTFGEAVGVVDVTLTDEGRADALFDGVPGVVRAFVGHKEACTVLPPGAVLLARGDDCPVQAFRVGRNIYATQFHPDLDGPGLARRIDIYQEAGYFPPAETDELMRMALAAPLSPEVHLLVRNFVERAAS</sequence>
<organism evidence="2 3">
    <name type="scientific">Tessaracoccus lacteus</name>
    <dbReference type="NCBI Taxonomy" id="3041766"/>
    <lineage>
        <taxon>Bacteria</taxon>
        <taxon>Bacillati</taxon>
        <taxon>Actinomycetota</taxon>
        <taxon>Actinomycetes</taxon>
        <taxon>Propionibacteriales</taxon>
        <taxon>Propionibacteriaceae</taxon>
        <taxon>Tessaracoccus</taxon>
    </lineage>
</organism>
<dbReference type="InterPro" id="IPR044992">
    <property type="entry name" value="ChyE-like"/>
</dbReference>
<reference evidence="2 3" key="1">
    <citation type="journal article" date="2008" name="Int. J. Syst. Evol. Microbiol.">
        <title>Tessaracoccus flavescens sp. nov., isolated from marine sediment.</title>
        <authorList>
            <person name="Lee D.W."/>
            <person name="Lee S.D."/>
        </authorList>
    </citation>
    <scope>NUCLEOTIDE SEQUENCE [LARGE SCALE GENOMIC DNA]</scope>
    <source>
        <strain evidence="2 3">T21</strain>
    </source>
</reference>
<dbReference type="InterPro" id="IPR029062">
    <property type="entry name" value="Class_I_gatase-like"/>
</dbReference>
<dbReference type="PANTHER" id="PTHR42695">
    <property type="entry name" value="GLUTAMINE AMIDOTRANSFERASE YLR126C-RELATED"/>
    <property type="match status" value="1"/>
</dbReference>
<accession>A0ABY8PUM7</accession>
<keyword evidence="3" id="KW-1185">Reference proteome</keyword>
<dbReference type="EMBL" id="CP123967">
    <property type="protein sequence ID" value="WGT46147.1"/>
    <property type="molecule type" value="Genomic_DNA"/>
</dbReference>